<accession>A0A9E1M0E3</accession>
<reference evidence="1" key="1">
    <citation type="submission" date="2021-02" db="EMBL/GenBank/DDBJ databases">
        <title>Infant gut strain persistence is associated with maternal origin, phylogeny, and functional potential including surface adhesion and iron acquisition.</title>
        <authorList>
            <person name="Lou Y.C."/>
        </authorList>
    </citation>
    <scope>NUCLEOTIDE SEQUENCE</scope>
    <source>
        <strain evidence="1">L2_039_000G1_dasL2_039_000G1_maxbin2.maxbin.077</strain>
    </source>
</reference>
<evidence type="ECO:0000313" key="1">
    <source>
        <dbReference type="EMBL" id="MBS6621767.1"/>
    </source>
</evidence>
<protein>
    <submittedName>
        <fullName evidence="1">Uncharacterized protein</fullName>
    </submittedName>
</protein>
<dbReference type="EMBL" id="JAGZYH010000019">
    <property type="protein sequence ID" value="MBS6621767.1"/>
    <property type="molecule type" value="Genomic_DNA"/>
</dbReference>
<proteinExistence type="predicted"/>
<organism evidence="1 2">
    <name type="scientific">Faecalibacterium prausnitzii</name>
    <dbReference type="NCBI Taxonomy" id="853"/>
    <lineage>
        <taxon>Bacteria</taxon>
        <taxon>Bacillati</taxon>
        <taxon>Bacillota</taxon>
        <taxon>Clostridia</taxon>
        <taxon>Eubacteriales</taxon>
        <taxon>Oscillospiraceae</taxon>
        <taxon>Faecalibacterium</taxon>
    </lineage>
</organism>
<dbReference type="AlphaFoldDB" id="A0A9E1M0E3"/>
<sequence length="151" mass="16716">MALSISDLTPEGRRYFEQLQKLSRLEVQVGFQEGQTYEDGTSLADVAAYNELGTSDSPARPFMRQSFENHESELKAACEQVNKTLAEGGTTEKALKDLGVFCKGLVQQEIVDGGFVANKPSTIKKKKSEQPLIDTGHMRQSVDFVIKERGD</sequence>
<name>A0A9E1M0E3_9FIRM</name>
<gene>
    <name evidence="1" type="ORF">KH315_06330</name>
</gene>
<dbReference type="Proteomes" id="UP000811365">
    <property type="component" value="Unassembled WGS sequence"/>
</dbReference>
<comment type="caution">
    <text evidence="1">The sequence shown here is derived from an EMBL/GenBank/DDBJ whole genome shotgun (WGS) entry which is preliminary data.</text>
</comment>
<evidence type="ECO:0000313" key="2">
    <source>
        <dbReference type="Proteomes" id="UP000811365"/>
    </source>
</evidence>